<evidence type="ECO:0000256" key="4">
    <source>
        <dbReference type="ARBA" id="ARBA00023295"/>
    </source>
</evidence>
<evidence type="ECO:0000259" key="5">
    <source>
        <dbReference type="Pfam" id="PF17801"/>
    </source>
</evidence>
<dbReference type="InterPro" id="IPR013780">
    <property type="entry name" value="Glyco_hydro_b"/>
</dbReference>
<accession>A0AAE3VGD7</accession>
<name>A0AAE3VGD7_9BACT</name>
<dbReference type="PANTHER" id="PTHR11452:SF75">
    <property type="entry name" value="ALPHA-GALACTOSIDASE MEL1"/>
    <property type="match status" value="1"/>
</dbReference>
<dbReference type="SUPFAM" id="SSF51445">
    <property type="entry name" value="(Trans)glycosidases"/>
    <property type="match status" value="1"/>
</dbReference>
<dbReference type="Gene3D" id="2.60.40.1180">
    <property type="entry name" value="Golgi alpha-mannosidase II"/>
    <property type="match status" value="1"/>
</dbReference>
<keyword evidence="3" id="KW-0378">Hydrolase</keyword>
<evidence type="ECO:0000256" key="3">
    <source>
        <dbReference type="ARBA" id="ARBA00022801"/>
    </source>
</evidence>
<evidence type="ECO:0000256" key="2">
    <source>
        <dbReference type="ARBA" id="ARBA00022729"/>
    </source>
</evidence>
<dbReference type="Gene3D" id="3.20.20.70">
    <property type="entry name" value="Aldolase class I"/>
    <property type="match status" value="1"/>
</dbReference>
<dbReference type="Proteomes" id="UP001238163">
    <property type="component" value="Unassembled WGS sequence"/>
</dbReference>
<dbReference type="InterPro" id="IPR017853">
    <property type="entry name" value="GH"/>
</dbReference>
<feature type="domain" description="Alpha galactosidase C-terminal" evidence="5">
    <location>
        <begin position="549"/>
        <end position="608"/>
    </location>
</feature>
<dbReference type="InterPro" id="IPR002241">
    <property type="entry name" value="Glyco_hydro_27"/>
</dbReference>
<dbReference type="InterPro" id="IPR013785">
    <property type="entry name" value="Aldolase_TIM"/>
</dbReference>
<dbReference type="PANTHER" id="PTHR11452">
    <property type="entry name" value="ALPHA-GALACTOSIDASE/ALPHA-N-ACETYLGALACTOSAMINIDASE"/>
    <property type="match status" value="1"/>
</dbReference>
<keyword evidence="2" id="KW-0732">Signal</keyword>
<comment type="similarity">
    <text evidence="1">Belongs to the glycosyl hydrolase 27 family.</text>
</comment>
<dbReference type="Pfam" id="PF17801">
    <property type="entry name" value="Melibiase_C"/>
    <property type="match status" value="1"/>
</dbReference>
<gene>
    <name evidence="6" type="ORF">J3R75_002062</name>
</gene>
<reference evidence="6" key="1">
    <citation type="submission" date="2023-07" db="EMBL/GenBank/DDBJ databases">
        <title>Genomic Encyclopedia of Type Strains, Phase IV (KMG-IV): sequencing the most valuable type-strain genomes for metagenomic binning, comparative biology and taxonomic classification.</title>
        <authorList>
            <person name="Goeker M."/>
        </authorList>
    </citation>
    <scope>NUCLEOTIDE SEQUENCE</scope>
    <source>
        <strain evidence="6">DSM 24202</strain>
    </source>
</reference>
<dbReference type="InterPro" id="IPR041233">
    <property type="entry name" value="Melibiase_C"/>
</dbReference>
<dbReference type="RefSeq" id="WP_307261389.1">
    <property type="nucleotide sequence ID" value="NZ_JAUSVL010000001.1"/>
</dbReference>
<sequence>MIAQSGNWQIEYNAQTSRLSMQHAASGASISGCLAMTVSGADWPVQDSRDGVADRLAIVDGNKNVQGYIVFVGEGSHLEMRVLHRTAQSFAGSLHFMGEASLAGAYPCRTRVPAEIKMVQLSTGPVDSPLNDSLYAPATDRCLRLLTAGPLALARRGDGVCAVDFSLRIEQAGLAAIEFAAENDYYRRRYVPYFAPIDRKRCPSPPTGWMSWNVYFDQAGAKENLEEARVGAEKLKPFGLEFWSIESWQADSDKLPVASFDNLSLKAHATQFPEGMKRLAADIRELGFRPGIWTAPFATGSKAFYEEHQSWFLHNEAGEPIPCWNGKYTLDPTQPEVIEYLREIHRIMAEEWGYEFFKIDGMSGRGRGYCAHMFEHDDVRKAFKDPACPNPFERCAQAFRDGIGPDRVFLACQGHSTGPEAAYADASRIGGDIVHPNKASNWQNILSQASATMNQLFTHGIVFFMDPDTLLVGDYRTLHEAQVTATIVALPGQMMFAGDKLATLTPERMRMLQQALPVCDVMPLDLYPIFDLLPVWDLKVNRPYGQWDVVALFNWSDDEAEICCNFAELGLSAEKSYAVYEFWTQSFCDIYENECSLMVPAHGVRLLAIHEEKNRPQFLSSNRHITQGAVDVLDLHWDSEEGELKGVVRLVGGYPTTLRFLIPEPYSVTDVTAEDGVTTSQHVDSDGVLSVVFRTPQSCDAPFRVHCNW</sequence>
<dbReference type="GO" id="GO:0005975">
    <property type="term" value="P:carbohydrate metabolic process"/>
    <property type="evidence" value="ECO:0007669"/>
    <property type="project" value="InterPro"/>
</dbReference>
<dbReference type="EMBL" id="JAUSVL010000001">
    <property type="protein sequence ID" value="MDQ0289955.1"/>
    <property type="molecule type" value="Genomic_DNA"/>
</dbReference>
<organism evidence="6 7">
    <name type="scientific">Oligosphaera ethanolica</name>
    <dbReference type="NCBI Taxonomy" id="760260"/>
    <lineage>
        <taxon>Bacteria</taxon>
        <taxon>Pseudomonadati</taxon>
        <taxon>Lentisphaerota</taxon>
        <taxon>Oligosphaeria</taxon>
        <taxon>Oligosphaerales</taxon>
        <taxon>Oligosphaeraceae</taxon>
        <taxon>Oligosphaera</taxon>
    </lineage>
</organism>
<dbReference type="AlphaFoldDB" id="A0AAE3VGD7"/>
<protein>
    <recommendedName>
        <fullName evidence="5">Alpha galactosidase C-terminal domain-containing protein</fullName>
    </recommendedName>
</protein>
<proteinExistence type="inferred from homology"/>
<evidence type="ECO:0000313" key="6">
    <source>
        <dbReference type="EMBL" id="MDQ0289955.1"/>
    </source>
</evidence>
<comment type="caution">
    <text evidence="6">The sequence shown here is derived from an EMBL/GenBank/DDBJ whole genome shotgun (WGS) entry which is preliminary data.</text>
</comment>
<dbReference type="GO" id="GO:0004553">
    <property type="term" value="F:hydrolase activity, hydrolyzing O-glycosyl compounds"/>
    <property type="evidence" value="ECO:0007669"/>
    <property type="project" value="InterPro"/>
</dbReference>
<dbReference type="SUPFAM" id="SSF51011">
    <property type="entry name" value="Glycosyl hydrolase domain"/>
    <property type="match status" value="1"/>
</dbReference>
<evidence type="ECO:0000256" key="1">
    <source>
        <dbReference type="ARBA" id="ARBA00009743"/>
    </source>
</evidence>
<keyword evidence="4" id="KW-0326">Glycosidase</keyword>
<evidence type="ECO:0000313" key="7">
    <source>
        <dbReference type="Proteomes" id="UP001238163"/>
    </source>
</evidence>
<keyword evidence="7" id="KW-1185">Reference proteome</keyword>